<reference evidence="1" key="1">
    <citation type="submission" date="2016-08" db="EMBL/GenBank/DDBJ databases">
        <authorList>
            <person name="Ngugi D.K."/>
            <person name="Miyake S."/>
            <person name="Stingl U."/>
        </authorList>
    </citation>
    <scope>NUCLEOTIDE SEQUENCE</scope>
    <source>
        <strain evidence="1">SCG-D08WGA-EpuloA1</strain>
    </source>
</reference>
<evidence type="ECO:0000313" key="2">
    <source>
        <dbReference type="Proteomes" id="UP000188637"/>
    </source>
</evidence>
<keyword evidence="2" id="KW-1185">Reference proteome</keyword>
<protein>
    <submittedName>
        <fullName evidence="1">Uncharacterized protein</fullName>
    </submittedName>
</protein>
<comment type="caution">
    <text evidence="1">The sequence shown here is derived from an EMBL/GenBank/DDBJ whole genome shotgun (WGS) entry which is preliminary data.</text>
</comment>
<proteinExistence type="predicted"/>
<name>A0ACC8XA96_9FIRM</name>
<sequence>MYLYWSKIIRHGKISATYKFALAEAILEMASDGKKEATLKEIALYYAYHLCFHLKEAPKQCTSQQSQFLEVCKLYNDREIVLDDLINVTVKNGFNDVID</sequence>
<dbReference type="EMBL" id="LJHD01000266">
    <property type="protein sequence ID" value="ONI39242.1"/>
    <property type="molecule type" value="Genomic_DNA"/>
</dbReference>
<evidence type="ECO:0000313" key="1">
    <source>
        <dbReference type="EMBL" id="ONI39242.1"/>
    </source>
</evidence>
<gene>
    <name evidence="1" type="ORF">AN640_01865</name>
</gene>
<organism evidence="1 2">
    <name type="scientific">Candidatus Epulonipiscium fishelsonii</name>
    <dbReference type="NCBI Taxonomy" id="77094"/>
    <lineage>
        <taxon>Bacteria</taxon>
        <taxon>Bacillati</taxon>
        <taxon>Bacillota</taxon>
        <taxon>Clostridia</taxon>
        <taxon>Lachnospirales</taxon>
        <taxon>Lachnospiraceae</taxon>
        <taxon>Candidatus Epulonipiscium</taxon>
    </lineage>
</organism>
<accession>A0ACC8XA96</accession>
<dbReference type="Proteomes" id="UP000188637">
    <property type="component" value="Unassembled WGS sequence"/>
</dbReference>